<accession>A0AAQ3LA31</accession>
<evidence type="ECO:0000256" key="1">
    <source>
        <dbReference type="SAM" id="Phobius"/>
    </source>
</evidence>
<keyword evidence="1" id="KW-0472">Membrane</keyword>
<dbReference type="EMBL" id="CP136920">
    <property type="protein sequence ID" value="WOO42434.1"/>
    <property type="molecule type" value="Genomic_DNA"/>
</dbReference>
<name>A0AAQ3LA31_9BACT</name>
<sequence>MHDYFICPVCGEDVKVGALSCPACGACEKTGLKGDDSGYGLDLPDDEFDYDSFVKKEFEGKAVRSKKERIAAIVAVLLIVALLLYFVL</sequence>
<dbReference type="Proteomes" id="UP001304300">
    <property type="component" value="Chromosome"/>
</dbReference>
<feature type="transmembrane region" description="Helical" evidence="1">
    <location>
        <begin position="70"/>
        <end position="87"/>
    </location>
</feature>
<keyword evidence="1" id="KW-0812">Transmembrane</keyword>
<reference evidence="2 3" key="1">
    <citation type="submission" date="2023-10" db="EMBL/GenBank/DDBJ databases">
        <title>Rubellicoccus peritrichatus gen. nov., sp. nov., isolated from an algae of coral reef tank.</title>
        <authorList>
            <person name="Luo J."/>
        </authorList>
    </citation>
    <scope>NUCLEOTIDE SEQUENCE [LARGE SCALE GENOMIC DNA]</scope>
    <source>
        <strain evidence="2 3">CR14</strain>
    </source>
</reference>
<gene>
    <name evidence="2" type="ORF">RZN69_04980</name>
</gene>
<dbReference type="AlphaFoldDB" id="A0AAQ3LA31"/>
<proteinExistence type="predicted"/>
<dbReference type="KEGG" id="puo:RZN69_04980"/>
<evidence type="ECO:0000313" key="2">
    <source>
        <dbReference type="EMBL" id="WOO42434.1"/>
    </source>
</evidence>
<keyword evidence="1" id="KW-1133">Transmembrane helix</keyword>
<dbReference type="RefSeq" id="WP_317834954.1">
    <property type="nucleotide sequence ID" value="NZ_CP136920.1"/>
</dbReference>
<evidence type="ECO:0000313" key="3">
    <source>
        <dbReference type="Proteomes" id="UP001304300"/>
    </source>
</evidence>
<protein>
    <recommendedName>
        <fullName evidence="4">Zinc ribbon domain-containing protein</fullName>
    </recommendedName>
</protein>
<evidence type="ECO:0008006" key="4">
    <source>
        <dbReference type="Google" id="ProtNLM"/>
    </source>
</evidence>
<keyword evidence="3" id="KW-1185">Reference proteome</keyword>
<organism evidence="2 3">
    <name type="scientific">Rubellicoccus peritrichatus</name>
    <dbReference type="NCBI Taxonomy" id="3080537"/>
    <lineage>
        <taxon>Bacteria</taxon>
        <taxon>Pseudomonadati</taxon>
        <taxon>Verrucomicrobiota</taxon>
        <taxon>Opitutia</taxon>
        <taxon>Puniceicoccales</taxon>
        <taxon>Cerasicoccaceae</taxon>
        <taxon>Rubellicoccus</taxon>
    </lineage>
</organism>